<dbReference type="AlphaFoldDB" id="A0A1F5KMT8"/>
<dbReference type="EMBL" id="MFDM01000031">
    <property type="protein sequence ID" value="OGE41941.1"/>
    <property type="molecule type" value="Genomic_DNA"/>
</dbReference>
<sequence length="227" mass="25565">MVERLVVIEGPAKSGKAALLTRLRNDGFIGLRGMPSRHPRENRFLARAAQELLEGVPLNFREVMGKSEEERNSIVDYFTQVIIIQQKRALKYMQDGRTVFLNRSGISLAALMDLEYSIALGMENTQLAEWAKMAGLRVREAVFGKPLSGDKTFLDIVNGLVLLKKPIPGEITSRQEAEEPELQESHCISSLAAEIVREKRIPLLELDANQFRSDEELVTIESFLNKL</sequence>
<organism evidence="1 2">
    <name type="scientific">Candidatus Daviesbacteria bacterium RIFCSPLOWO2_01_FULL_39_12</name>
    <dbReference type="NCBI Taxonomy" id="1797785"/>
    <lineage>
        <taxon>Bacteria</taxon>
        <taxon>Candidatus Daviesiibacteriota</taxon>
    </lineage>
</organism>
<comment type="caution">
    <text evidence="1">The sequence shown here is derived from an EMBL/GenBank/DDBJ whole genome shotgun (WGS) entry which is preliminary data.</text>
</comment>
<proteinExistence type="predicted"/>
<name>A0A1F5KMT8_9BACT</name>
<dbReference type="Proteomes" id="UP000178565">
    <property type="component" value="Unassembled WGS sequence"/>
</dbReference>
<evidence type="ECO:0000313" key="2">
    <source>
        <dbReference type="Proteomes" id="UP000178565"/>
    </source>
</evidence>
<protein>
    <submittedName>
        <fullName evidence="1">Uncharacterized protein</fullName>
    </submittedName>
</protein>
<accession>A0A1F5KMT8</accession>
<dbReference type="STRING" id="1797785.A3B45_01835"/>
<reference evidence="1 2" key="1">
    <citation type="journal article" date="2016" name="Nat. Commun.">
        <title>Thousands of microbial genomes shed light on interconnected biogeochemical processes in an aquifer system.</title>
        <authorList>
            <person name="Anantharaman K."/>
            <person name="Brown C.T."/>
            <person name="Hug L.A."/>
            <person name="Sharon I."/>
            <person name="Castelle C.J."/>
            <person name="Probst A.J."/>
            <person name="Thomas B.C."/>
            <person name="Singh A."/>
            <person name="Wilkins M.J."/>
            <person name="Karaoz U."/>
            <person name="Brodie E.L."/>
            <person name="Williams K.H."/>
            <person name="Hubbard S.S."/>
            <person name="Banfield J.F."/>
        </authorList>
    </citation>
    <scope>NUCLEOTIDE SEQUENCE [LARGE SCALE GENOMIC DNA]</scope>
</reference>
<evidence type="ECO:0000313" key="1">
    <source>
        <dbReference type="EMBL" id="OGE41941.1"/>
    </source>
</evidence>
<gene>
    <name evidence="1" type="ORF">A3B45_01835</name>
</gene>